<dbReference type="GO" id="GO:0016020">
    <property type="term" value="C:membrane"/>
    <property type="evidence" value="ECO:0007669"/>
    <property type="project" value="UniProtKB-SubCell"/>
</dbReference>
<dbReference type="EnsemblProtists" id="PYU1_T008350">
    <property type="protein sequence ID" value="PYU1_T008350"/>
    <property type="gene ID" value="PYU1_G008334"/>
</dbReference>
<organism evidence="17 18">
    <name type="scientific">Globisporangium ultimum (strain ATCC 200006 / CBS 805.95 / DAOM BR144)</name>
    <name type="common">Pythium ultimum</name>
    <dbReference type="NCBI Taxonomy" id="431595"/>
    <lineage>
        <taxon>Eukaryota</taxon>
        <taxon>Sar</taxon>
        <taxon>Stramenopiles</taxon>
        <taxon>Oomycota</taxon>
        <taxon>Peronosporomycetes</taxon>
        <taxon>Pythiales</taxon>
        <taxon>Pythiaceae</taxon>
        <taxon>Globisporangium</taxon>
    </lineage>
</organism>
<feature type="transmembrane region" description="Helical" evidence="15">
    <location>
        <begin position="515"/>
        <end position="536"/>
    </location>
</feature>
<feature type="domain" description="Major facilitator superfamily (MFS) profile" evidence="16">
    <location>
        <begin position="65"/>
        <end position="570"/>
    </location>
</feature>
<dbReference type="PROSITE" id="PS50850">
    <property type="entry name" value="MFS"/>
    <property type="match status" value="1"/>
</dbReference>
<accession>K3WTQ4</accession>
<comment type="subcellular location">
    <subcellularLocation>
        <location evidence="1">Membrane</location>
        <topology evidence="1">Multi-pass membrane protein</topology>
    </subcellularLocation>
</comment>
<evidence type="ECO:0000256" key="1">
    <source>
        <dbReference type="ARBA" id="ARBA00004141"/>
    </source>
</evidence>
<sequence length="592" mass="62998">MPQSIICLRESIMAGGMLDLPVAEAPARAKKADDEATDAKDAAAAADADAAPPTSQGDPLYLYVLTLCSTIGGFLFGYDTGVISGALVLLKSPEVFDLTPWQSGSVVSAAVFGAIVGAALSSCGNHVLGRKPVILLSSFLFTVGSVLMGIAESYSELLLGRLAVGIGIGFSSMTVPMYIAEVSPPHVRGRLVSLNTLLVTGGQFFACVLDAVLSEVPDGWRYMLGLAAIPAAIQFLGFLVLPESPRFLIGKHNKAAAWTALVKIRGTLDVEAEYNHMERDVQRAHDTELNLWEELRSMSVVRALTLGCFLQALQQFCGINTVMYYGATIIQMAGFTDPSTAIWLSAVVSFSNFLFTFVGIYLVDRSGRRKLTLLSLLGVVLSLLALGASFYAAHSSSTPVTGSGVCSGLSTCFECVANDACGFCGEGEVSGRHMVKNLCIEGTATAALGISSSGSSANVCAPGKWAFASCPTDSKGPGWLILVTLFIYLACFASGMGCMPWTINAEIYPLRVRSFALSVATSVNWISNLVVSFTFLATIDALAPYGAFWLYASIAAFGLVYLYKELPETKGLALEEIQQIFERREKYAKIDK</sequence>
<feature type="transmembrane region" description="Helical" evidence="15">
    <location>
        <begin position="303"/>
        <end position="330"/>
    </location>
</feature>
<feature type="transmembrane region" description="Helical" evidence="15">
    <location>
        <begin position="191"/>
        <end position="213"/>
    </location>
</feature>
<evidence type="ECO:0000256" key="10">
    <source>
        <dbReference type="ARBA" id="ARBA00044662"/>
    </source>
</evidence>
<feature type="transmembrane region" description="Helical" evidence="15">
    <location>
        <begin position="479"/>
        <end position="503"/>
    </location>
</feature>
<dbReference type="PANTHER" id="PTHR48020">
    <property type="entry name" value="PROTON MYO-INOSITOL COTRANSPORTER"/>
    <property type="match status" value="1"/>
</dbReference>
<evidence type="ECO:0000313" key="17">
    <source>
        <dbReference type="EnsemblProtists" id="PYU1_T008350"/>
    </source>
</evidence>
<keyword evidence="4 15" id="KW-0812">Transmembrane</keyword>
<comment type="subunit">
    <text evidence="2">Homodimer.</text>
</comment>
<evidence type="ECO:0000256" key="3">
    <source>
        <dbReference type="ARBA" id="ARBA00022448"/>
    </source>
</evidence>
<dbReference type="AlphaFoldDB" id="K3WTQ4"/>
<dbReference type="InterPro" id="IPR020846">
    <property type="entry name" value="MFS_dom"/>
</dbReference>
<evidence type="ECO:0000256" key="9">
    <source>
        <dbReference type="ARBA" id="ARBA00044656"/>
    </source>
</evidence>
<evidence type="ECO:0000259" key="16">
    <source>
        <dbReference type="PROSITE" id="PS50850"/>
    </source>
</evidence>
<feature type="transmembrane region" description="Helical" evidence="15">
    <location>
        <begin position="157"/>
        <end position="179"/>
    </location>
</feature>
<feature type="transmembrane region" description="Helical" evidence="15">
    <location>
        <begin position="371"/>
        <end position="393"/>
    </location>
</feature>
<evidence type="ECO:0000256" key="5">
    <source>
        <dbReference type="ARBA" id="ARBA00022989"/>
    </source>
</evidence>
<dbReference type="VEuPathDB" id="FungiDB:PYU1_G008334"/>
<dbReference type="HOGENOM" id="CLU_001265_30_5_1"/>
<dbReference type="InterPro" id="IPR005828">
    <property type="entry name" value="MFS_sugar_transport-like"/>
</dbReference>
<evidence type="ECO:0000256" key="8">
    <source>
        <dbReference type="ARBA" id="ARBA00044648"/>
    </source>
</evidence>
<dbReference type="Gene3D" id="1.20.1250.20">
    <property type="entry name" value="MFS general substrate transporter like domains"/>
    <property type="match status" value="2"/>
</dbReference>
<dbReference type="OMA" id="ETGWRWM"/>
<comment type="catalytic activity">
    <reaction evidence="8">
        <text>D-glucose(out) = D-glucose(in)</text>
        <dbReference type="Rhea" id="RHEA:60376"/>
        <dbReference type="ChEBI" id="CHEBI:4167"/>
    </reaction>
    <physiologicalReaction direction="left-to-right" evidence="8">
        <dbReference type="Rhea" id="RHEA:60377"/>
    </physiologicalReaction>
</comment>
<feature type="transmembrane region" description="Helical" evidence="15">
    <location>
        <begin position="542"/>
        <end position="563"/>
    </location>
</feature>
<dbReference type="NCBIfam" id="TIGR00879">
    <property type="entry name" value="SP"/>
    <property type="match status" value="1"/>
</dbReference>
<dbReference type="eggNOG" id="KOG0254">
    <property type="taxonomic scope" value="Eukaryota"/>
</dbReference>
<evidence type="ECO:0000256" key="6">
    <source>
        <dbReference type="ARBA" id="ARBA00023136"/>
    </source>
</evidence>
<proteinExistence type="inferred from homology"/>
<feature type="transmembrane region" description="Helical" evidence="15">
    <location>
        <begin position="98"/>
        <end position="121"/>
    </location>
</feature>
<reference evidence="18" key="2">
    <citation type="submission" date="2010-04" db="EMBL/GenBank/DDBJ databases">
        <authorList>
            <person name="Buell R."/>
            <person name="Hamilton J."/>
            <person name="Hostetler J."/>
        </authorList>
    </citation>
    <scope>NUCLEOTIDE SEQUENCE [LARGE SCALE GENOMIC DNA]</scope>
    <source>
        <strain evidence="18">DAOM:BR144</strain>
    </source>
</reference>
<feature type="transmembrane region" description="Helical" evidence="15">
    <location>
        <begin position="133"/>
        <end position="151"/>
    </location>
</feature>
<comment type="catalytic activity">
    <reaction evidence="10">
        <text>D-mannose(out) = D-mannose(in)</text>
        <dbReference type="Rhea" id="RHEA:78391"/>
        <dbReference type="ChEBI" id="CHEBI:4208"/>
    </reaction>
    <physiologicalReaction direction="left-to-right" evidence="10">
        <dbReference type="Rhea" id="RHEA:78392"/>
    </physiologicalReaction>
</comment>
<comment type="catalytic activity">
    <reaction evidence="9">
        <text>D-xylose(out) = D-xylose(in)</text>
        <dbReference type="Rhea" id="RHEA:78427"/>
        <dbReference type="ChEBI" id="CHEBI:53455"/>
    </reaction>
    <physiologicalReaction direction="left-to-right" evidence="9">
        <dbReference type="Rhea" id="RHEA:78428"/>
    </physiologicalReaction>
</comment>
<reference evidence="17" key="3">
    <citation type="submission" date="2015-02" db="UniProtKB">
        <authorList>
            <consortium name="EnsemblProtists"/>
        </authorList>
    </citation>
    <scope>IDENTIFICATION</scope>
    <source>
        <strain evidence="17">DAOM BR144</strain>
    </source>
</reference>
<comment type="catalytic activity">
    <reaction evidence="12">
        <text>D-fructose(out) = D-fructose(in)</text>
        <dbReference type="Rhea" id="RHEA:60372"/>
        <dbReference type="ChEBI" id="CHEBI:37721"/>
    </reaction>
    <physiologicalReaction direction="left-to-right" evidence="12">
        <dbReference type="Rhea" id="RHEA:60373"/>
    </physiologicalReaction>
</comment>
<evidence type="ECO:0000256" key="12">
    <source>
        <dbReference type="ARBA" id="ARBA00044710"/>
    </source>
</evidence>
<dbReference type="GO" id="GO:0022857">
    <property type="term" value="F:transmembrane transporter activity"/>
    <property type="evidence" value="ECO:0007669"/>
    <property type="project" value="InterPro"/>
</dbReference>
<dbReference type="Proteomes" id="UP000019132">
    <property type="component" value="Unassembled WGS sequence"/>
</dbReference>
<keyword evidence="6 15" id="KW-0472">Membrane</keyword>
<dbReference type="InterPro" id="IPR050814">
    <property type="entry name" value="Myo-inositol_Transporter"/>
</dbReference>
<evidence type="ECO:0000256" key="4">
    <source>
        <dbReference type="ARBA" id="ARBA00022692"/>
    </source>
</evidence>
<dbReference type="InParanoid" id="K3WTQ4"/>
<dbReference type="PRINTS" id="PR00171">
    <property type="entry name" value="SUGRTRNSPORT"/>
</dbReference>
<protein>
    <recommendedName>
        <fullName evidence="13">Hexose transporter 1</fullName>
    </recommendedName>
</protein>
<keyword evidence="18" id="KW-1185">Reference proteome</keyword>
<dbReference type="InterPro" id="IPR003663">
    <property type="entry name" value="Sugar/inositol_transpt"/>
</dbReference>
<dbReference type="Pfam" id="PF00083">
    <property type="entry name" value="Sugar_tr"/>
    <property type="match status" value="2"/>
</dbReference>
<evidence type="ECO:0000256" key="11">
    <source>
        <dbReference type="ARBA" id="ARBA00044668"/>
    </source>
</evidence>
<dbReference type="FunFam" id="1.20.1250.20:FF:000780">
    <property type="entry name" value="Proton myo-inositol cotransporter"/>
    <property type="match status" value="1"/>
</dbReference>
<dbReference type="EMBL" id="GL376613">
    <property type="status" value="NOT_ANNOTATED_CDS"/>
    <property type="molecule type" value="Genomic_DNA"/>
</dbReference>
<reference evidence="18" key="1">
    <citation type="journal article" date="2010" name="Genome Biol.">
        <title>Genome sequence of the necrotrophic plant pathogen Pythium ultimum reveals original pathogenicity mechanisms and effector repertoire.</title>
        <authorList>
            <person name="Levesque C.A."/>
            <person name="Brouwer H."/>
            <person name="Cano L."/>
            <person name="Hamilton J.P."/>
            <person name="Holt C."/>
            <person name="Huitema E."/>
            <person name="Raffaele S."/>
            <person name="Robideau G.P."/>
            <person name="Thines M."/>
            <person name="Win J."/>
            <person name="Zerillo M.M."/>
            <person name="Beakes G.W."/>
            <person name="Boore J.L."/>
            <person name="Busam D."/>
            <person name="Dumas B."/>
            <person name="Ferriera S."/>
            <person name="Fuerstenberg S.I."/>
            <person name="Gachon C.M."/>
            <person name="Gaulin E."/>
            <person name="Govers F."/>
            <person name="Grenville-Briggs L."/>
            <person name="Horner N."/>
            <person name="Hostetler J."/>
            <person name="Jiang R.H."/>
            <person name="Johnson J."/>
            <person name="Krajaejun T."/>
            <person name="Lin H."/>
            <person name="Meijer H.J."/>
            <person name="Moore B."/>
            <person name="Morris P."/>
            <person name="Phuntmart V."/>
            <person name="Puiu D."/>
            <person name="Shetty J."/>
            <person name="Stajich J.E."/>
            <person name="Tripathy S."/>
            <person name="Wawra S."/>
            <person name="van West P."/>
            <person name="Whitty B.R."/>
            <person name="Coutinho P.M."/>
            <person name="Henrissat B."/>
            <person name="Martin F."/>
            <person name="Thomas P.D."/>
            <person name="Tyler B.M."/>
            <person name="De Vries R.P."/>
            <person name="Kamoun S."/>
            <person name="Yandell M."/>
            <person name="Tisserat N."/>
            <person name="Buell C.R."/>
        </authorList>
    </citation>
    <scope>NUCLEOTIDE SEQUENCE</scope>
    <source>
        <strain evidence="18">DAOM:BR144</strain>
    </source>
</reference>
<keyword evidence="3 14" id="KW-0813">Transport</keyword>
<comment type="similarity">
    <text evidence="14">Belongs to the major facilitator superfamily. Sugar transporter (TC 2.A.1.1) family.</text>
</comment>
<comment type="catalytic activity">
    <reaction evidence="11">
        <text>D-glucosamine(out) = D-glucosamine(in)</text>
        <dbReference type="Rhea" id="RHEA:78423"/>
        <dbReference type="ChEBI" id="CHEBI:58723"/>
    </reaction>
    <physiologicalReaction direction="left-to-right" evidence="11">
        <dbReference type="Rhea" id="RHEA:78424"/>
    </physiologicalReaction>
</comment>
<comment type="catalytic activity">
    <reaction evidence="7">
        <text>D-galactose(in) = D-galactose(out)</text>
        <dbReference type="Rhea" id="RHEA:34915"/>
        <dbReference type="ChEBI" id="CHEBI:4139"/>
    </reaction>
    <physiologicalReaction direction="right-to-left" evidence="7">
        <dbReference type="Rhea" id="RHEA:34917"/>
    </physiologicalReaction>
</comment>
<evidence type="ECO:0000256" key="13">
    <source>
        <dbReference type="ARBA" id="ARBA00044780"/>
    </source>
</evidence>
<name>K3WTQ4_GLOUD</name>
<evidence type="ECO:0000256" key="14">
    <source>
        <dbReference type="RuleBase" id="RU003346"/>
    </source>
</evidence>
<evidence type="ECO:0000256" key="7">
    <source>
        <dbReference type="ARBA" id="ARBA00044637"/>
    </source>
</evidence>
<evidence type="ECO:0000256" key="2">
    <source>
        <dbReference type="ARBA" id="ARBA00011738"/>
    </source>
</evidence>
<feature type="transmembrane region" description="Helical" evidence="15">
    <location>
        <begin position="219"/>
        <end position="241"/>
    </location>
</feature>
<dbReference type="PANTHER" id="PTHR48020:SF12">
    <property type="entry name" value="PROTON MYO-INOSITOL COTRANSPORTER"/>
    <property type="match status" value="1"/>
</dbReference>
<evidence type="ECO:0000313" key="18">
    <source>
        <dbReference type="Proteomes" id="UP000019132"/>
    </source>
</evidence>
<dbReference type="InterPro" id="IPR036259">
    <property type="entry name" value="MFS_trans_sf"/>
</dbReference>
<keyword evidence="5 15" id="KW-1133">Transmembrane helix</keyword>
<dbReference type="STRING" id="431595.K3WTQ4"/>
<feature type="transmembrane region" description="Helical" evidence="15">
    <location>
        <begin position="342"/>
        <end position="364"/>
    </location>
</feature>
<feature type="transmembrane region" description="Helical" evidence="15">
    <location>
        <begin position="60"/>
        <end position="78"/>
    </location>
</feature>
<dbReference type="SUPFAM" id="SSF103473">
    <property type="entry name" value="MFS general substrate transporter"/>
    <property type="match status" value="1"/>
</dbReference>
<evidence type="ECO:0000256" key="15">
    <source>
        <dbReference type="SAM" id="Phobius"/>
    </source>
</evidence>